<dbReference type="STRING" id="1921010.MMIC_P1900"/>
<evidence type="ECO:0000259" key="2">
    <source>
        <dbReference type="PROSITE" id="PS50937"/>
    </source>
</evidence>
<organism evidence="3 4">
    <name type="scientific">Mariprofundus micogutta</name>
    <dbReference type="NCBI Taxonomy" id="1921010"/>
    <lineage>
        <taxon>Bacteria</taxon>
        <taxon>Pseudomonadati</taxon>
        <taxon>Pseudomonadota</taxon>
        <taxon>Candidatius Mariprofundia</taxon>
        <taxon>Mariprofundales</taxon>
        <taxon>Mariprofundaceae</taxon>
        <taxon>Mariprofundus</taxon>
    </lineage>
</organism>
<evidence type="ECO:0000256" key="1">
    <source>
        <dbReference type="ARBA" id="ARBA00023125"/>
    </source>
</evidence>
<dbReference type="InterPro" id="IPR047057">
    <property type="entry name" value="MerR_fam"/>
</dbReference>
<comment type="caution">
    <text evidence="3">The sequence shown here is derived from an EMBL/GenBank/DDBJ whole genome shotgun (WGS) entry which is preliminary data.</text>
</comment>
<dbReference type="EMBL" id="BDFD01000017">
    <property type="protein sequence ID" value="GAV20922.1"/>
    <property type="molecule type" value="Genomic_DNA"/>
</dbReference>
<dbReference type="GO" id="GO:0003700">
    <property type="term" value="F:DNA-binding transcription factor activity"/>
    <property type="evidence" value="ECO:0007669"/>
    <property type="project" value="InterPro"/>
</dbReference>
<name>A0A1L8CPS2_9PROT</name>
<keyword evidence="1" id="KW-0238">DNA-binding</keyword>
<dbReference type="Gene3D" id="1.10.1660.10">
    <property type="match status" value="1"/>
</dbReference>
<dbReference type="SMART" id="SM00422">
    <property type="entry name" value="HTH_MERR"/>
    <property type="match status" value="1"/>
</dbReference>
<evidence type="ECO:0000313" key="3">
    <source>
        <dbReference type="EMBL" id="GAV20922.1"/>
    </source>
</evidence>
<dbReference type="PROSITE" id="PS50937">
    <property type="entry name" value="HTH_MERR_2"/>
    <property type="match status" value="1"/>
</dbReference>
<dbReference type="AlphaFoldDB" id="A0A1L8CPS2"/>
<gene>
    <name evidence="3" type="ORF">MMIC_P1900</name>
</gene>
<dbReference type="InterPro" id="IPR009061">
    <property type="entry name" value="DNA-bd_dom_put_sf"/>
</dbReference>
<dbReference type="InterPro" id="IPR000551">
    <property type="entry name" value="MerR-type_HTH_dom"/>
</dbReference>
<proteinExistence type="predicted"/>
<dbReference type="SUPFAM" id="SSF46955">
    <property type="entry name" value="Putative DNA-binding domain"/>
    <property type="match status" value="1"/>
</dbReference>
<reference evidence="3 4" key="1">
    <citation type="journal article" date="2017" name="Arch. Microbiol.">
        <title>Mariprofundus micogutta sp. nov., a novel iron-oxidizing zetaproteobacterium isolated from a deep-sea hydrothermal field at the Bayonnaise knoll of the Izu-Ogasawara arc, and a description of Mariprofundales ord. nov. and Zetaproteobacteria classis nov.</title>
        <authorList>
            <person name="Makita H."/>
            <person name="Tanaka E."/>
            <person name="Mitsunobu S."/>
            <person name="Miyazaki M."/>
            <person name="Nunoura T."/>
            <person name="Uematsu K."/>
            <person name="Takaki Y."/>
            <person name="Nishi S."/>
            <person name="Shimamura S."/>
            <person name="Takai K."/>
        </authorList>
    </citation>
    <scope>NUCLEOTIDE SEQUENCE [LARGE SCALE GENOMIC DNA]</scope>
    <source>
        <strain evidence="3 4">ET2</strain>
    </source>
</reference>
<accession>A0A1L8CPS2</accession>
<protein>
    <submittedName>
        <fullName evidence="3">HTH-type transcriptional regulator GlnR</fullName>
    </submittedName>
</protein>
<dbReference type="Pfam" id="PF13411">
    <property type="entry name" value="MerR_1"/>
    <property type="match status" value="1"/>
</dbReference>
<keyword evidence="4" id="KW-1185">Reference proteome</keyword>
<feature type="domain" description="HTH merR-type" evidence="2">
    <location>
        <begin position="22"/>
        <end position="92"/>
    </location>
</feature>
<dbReference type="OrthoDB" id="5297414at2"/>
<evidence type="ECO:0000313" key="4">
    <source>
        <dbReference type="Proteomes" id="UP000231632"/>
    </source>
</evidence>
<sequence>MSSKEALAKAGLHVPDLPDKLFFSIREVSDVCGVEPHVLRYWETEFKHIKPVKKTGNRRFYRHRDVYAVLQIKHLLYDLNFTIRGAKKRLLNGDLEDIVEQKDSQTQLRQIKEELSAIYKLLD</sequence>
<dbReference type="Proteomes" id="UP000231632">
    <property type="component" value="Unassembled WGS sequence"/>
</dbReference>
<dbReference type="RefSeq" id="WP_072660222.1">
    <property type="nucleotide sequence ID" value="NZ_BDFD01000017.1"/>
</dbReference>
<dbReference type="PANTHER" id="PTHR30204">
    <property type="entry name" value="REDOX-CYCLING DRUG-SENSING TRANSCRIPTIONAL ACTIVATOR SOXR"/>
    <property type="match status" value="1"/>
</dbReference>
<dbReference type="CDD" id="cd04765">
    <property type="entry name" value="HTH_MlrA-like_sg2"/>
    <property type="match status" value="1"/>
</dbReference>
<dbReference type="PANTHER" id="PTHR30204:SF15">
    <property type="entry name" value="BLL5018 PROTEIN"/>
    <property type="match status" value="1"/>
</dbReference>
<dbReference type="GO" id="GO:0003677">
    <property type="term" value="F:DNA binding"/>
    <property type="evidence" value="ECO:0007669"/>
    <property type="project" value="UniProtKB-KW"/>
</dbReference>